<keyword evidence="3" id="KW-1185">Reference proteome</keyword>
<dbReference type="EMBL" id="BAAAWD010000007">
    <property type="protein sequence ID" value="GAA3009657.1"/>
    <property type="molecule type" value="Genomic_DNA"/>
</dbReference>
<reference evidence="3" key="1">
    <citation type="journal article" date="2019" name="Int. J. Syst. Evol. Microbiol.">
        <title>The Global Catalogue of Microorganisms (GCM) 10K type strain sequencing project: providing services to taxonomists for standard genome sequencing and annotation.</title>
        <authorList>
            <consortium name="The Broad Institute Genomics Platform"/>
            <consortium name="The Broad Institute Genome Sequencing Center for Infectious Disease"/>
            <person name="Wu L."/>
            <person name="Ma J."/>
        </authorList>
    </citation>
    <scope>NUCLEOTIDE SEQUENCE [LARGE SCALE GENOMIC DNA]</scope>
    <source>
        <strain evidence="3">JCM 3106</strain>
    </source>
</reference>
<name>A0ABP6KGL4_9ACTN</name>
<sequence length="370" mass="40463">MGNAITLDRARWLGFRWRGHGLDRRPREGTLDDLLLLGFQDGRQADARRALIQRTGTVGSVSVAEAVSPGGPLVSMWSVRGAPHAHRLADLDLLRDALAPRESDEGGAAWVRAVDEVAAALSAVVTGPTPKPEASREVNGRVPASLVNRCERCDADHVPDALFRAGGCRARLVVGPGDQRVTMLYPAPDAPRGERQERRDRDGDPRLTLLRAYLRVNGPASRALFRDWMGSGTAAVAGLWKDLGEDLVRVRVGDRPYDLPEALLDEVGRAPAPEGVVLVPPHDPYLRQADRNLLVPDADRRRQVWRALSGPGALLVDGEVAGTWRYRRQERELTVTLFESLAPARRAEAENSARLVAEATGDETPKVVWD</sequence>
<evidence type="ECO:0000256" key="1">
    <source>
        <dbReference type="SAM" id="MobiDB-lite"/>
    </source>
</evidence>
<proteinExistence type="predicted"/>
<feature type="region of interest" description="Disordered" evidence="1">
    <location>
        <begin position="184"/>
        <end position="203"/>
    </location>
</feature>
<dbReference type="RefSeq" id="WP_344895873.1">
    <property type="nucleotide sequence ID" value="NZ_BAAAWD010000007.1"/>
</dbReference>
<protein>
    <submittedName>
        <fullName evidence="2">Crosslink repair DNA glycosylase YcaQ family protein</fullName>
    </submittedName>
</protein>
<gene>
    <name evidence="2" type="ORF">GCM10017559_35210</name>
</gene>
<dbReference type="PANTHER" id="PTHR38479">
    <property type="entry name" value="LMO0824 PROTEIN"/>
    <property type="match status" value="1"/>
</dbReference>
<organism evidence="2 3">
    <name type="scientific">Streptosporangium longisporum</name>
    <dbReference type="NCBI Taxonomy" id="46187"/>
    <lineage>
        <taxon>Bacteria</taxon>
        <taxon>Bacillati</taxon>
        <taxon>Actinomycetota</taxon>
        <taxon>Actinomycetes</taxon>
        <taxon>Streptosporangiales</taxon>
        <taxon>Streptosporangiaceae</taxon>
        <taxon>Streptosporangium</taxon>
    </lineage>
</organism>
<dbReference type="InterPro" id="IPR009351">
    <property type="entry name" value="AlkZ-like"/>
</dbReference>
<feature type="compositionally biased region" description="Basic and acidic residues" evidence="1">
    <location>
        <begin position="191"/>
        <end position="203"/>
    </location>
</feature>
<evidence type="ECO:0000313" key="3">
    <source>
        <dbReference type="Proteomes" id="UP001499930"/>
    </source>
</evidence>
<evidence type="ECO:0000313" key="2">
    <source>
        <dbReference type="EMBL" id="GAA3009657.1"/>
    </source>
</evidence>
<accession>A0ABP6KGL4</accession>
<dbReference type="Pfam" id="PF06224">
    <property type="entry name" value="AlkZ-like"/>
    <property type="match status" value="1"/>
</dbReference>
<dbReference type="Proteomes" id="UP001499930">
    <property type="component" value="Unassembled WGS sequence"/>
</dbReference>
<dbReference type="PANTHER" id="PTHR38479:SF2">
    <property type="entry name" value="WINGED HELIX DNA-BINDING DOMAIN-CONTAINING PROTEIN"/>
    <property type="match status" value="1"/>
</dbReference>
<comment type="caution">
    <text evidence="2">The sequence shown here is derived from an EMBL/GenBank/DDBJ whole genome shotgun (WGS) entry which is preliminary data.</text>
</comment>